<dbReference type="PROSITE" id="PS51197">
    <property type="entry name" value="HTH_RRF2_2"/>
    <property type="match status" value="1"/>
</dbReference>
<gene>
    <name evidence="1" type="ORF">VPK24_08165</name>
</gene>
<dbReference type="PANTHER" id="PTHR33221:SF16">
    <property type="entry name" value="HTH-TYPE TRANSCRIPTIONAL REGULATOR SLR0846-RELATED"/>
    <property type="match status" value="1"/>
</dbReference>
<dbReference type="RefSeq" id="WP_393012044.1">
    <property type="nucleotide sequence ID" value="NZ_JAZAQF010000049.1"/>
</dbReference>
<dbReference type="InterPro" id="IPR030489">
    <property type="entry name" value="TR_Rrf2-type_CS"/>
</dbReference>
<keyword evidence="2" id="KW-1185">Reference proteome</keyword>
<dbReference type="NCBIfam" id="TIGR00738">
    <property type="entry name" value="rrf2_super"/>
    <property type="match status" value="1"/>
</dbReference>
<organism evidence="1 2">
    <name type="scientific">Limnothrix redekei LRLZ20PSL1</name>
    <dbReference type="NCBI Taxonomy" id="3112953"/>
    <lineage>
        <taxon>Bacteria</taxon>
        <taxon>Bacillati</taxon>
        <taxon>Cyanobacteriota</taxon>
        <taxon>Cyanophyceae</taxon>
        <taxon>Pseudanabaenales</taxon>
        <taxon>Pseudanabaenaceae</taxon>
        <taxon>Limnothrix</taxon>
    </lineage>
</organism>
<evidence type="ECO:0000313" key="2">
    <source>
        <dbReference type="Proteomes" id="UP001604335"/>
    </source>
</evidence>
<evidence type="ECO:0000313" key="1">
    <source>
        <dbReference type="EMBL" id="MFG3817609.1"/>
    </source>
</evidence>
<protein>
    <submittedName>
        <fullName evidence="1">RrF2 family transcriptional regulator</fullName>
    </submittedName>
</protein>
<dbReference type="InterPro" id="IPR000944">
    <property type="entry name" value="Tscrpt_reg_Rrf2"/>
</dbReference>
<dbReference type="PROSITE" id="PS01332">
    <property type="entry name" value="HTH_RRF2_1"/>
    <property type="match status" value="1"/>
</dbReference>
<proteinExistence type="predicted"/>
<accession>A0ABW7C8X3</accession>
<dbReference type="SUPFAM" id="SSF46785">
    <property type="entry name" value="Winged helix' DNA-binding domain"/>
    <property type="match status" value="1"/>
</dbReference>
<dbReference type="EMBL" id="JAZAQF010000049">
    <property type="protein sequence ID" value="MFG3817609.1"/>
    <property type="molecule type" value="Genomic_DNA"/>
</dbReference>
<dbReference type="PANTHER" id="PTHR33221">
    <property type="entry name" value="WINGED HELIX-TURN-HELIX TRANSCRIPTIONAL REGULATOR, RRF2 FAMILY"/>
    <property type="match status" value="1"/>
</dbReference>
<sequence>MKLTARGRYSIKAMLDLALQRGLGPCPVRAIAQRQNIPMPYLEKLLIELRRAGLVESLRGTRGGYQLARDPKEIFLGEILRAVGESFTAALGQEMGADLAEDWVMRSLWKRLAQKIGDALDRISLEDLYFDARSWQAAKGQDNNFII</sequence>
<reference evidence="2" key="1">
    <citation type="journal article" date="2024" name="Algal Res.">
        <title>Biochemical, toxicological and genomic investigation of a high-biomass producing Limnothrix strain isolated from Italian shallow drinking water reservoir.</title>
        <authorList>
            <person name="Simonazzi M."/>
            <person name="Shishido T.K."/>
            <person name="Delbaje E."/>
            <person name="Wahlsten M."/>
            <person name="Fewer D.P."/>
            <person name="Sivonen K."/>
            <person name="Pezzolesi L."/>
            <person name="Pistocchi R."/>
        </authorList>
    </citation>
    <scope>NUCLEOTIDE SEQUENCE [LARGE SCALE GENOMIC DNA]</scope>
    <source>
        <strain evidence="2">LRLZ20PSL1</strain>
    </source>
</reference>
<dbReference type="Proteomes" id="UP001604335">
    <property type="component" value="Unassembled WGS sequence"/>
</dbReference>
<name>A0ABW7C8X3_9CYAN</name>
<dbReference type="Pfam" id="PF02082">
    <property type="entry name" value="Rrf2"/>
    <property type="match status" value="1"/>
</dbReference>
<dbReference type="InterPro" id="IPR036388">
    <property type="entry name" value="WH-like_DNA-bd_sf"/>
</dbReference>
<comment type="caution">
    <text evidence="1">The sequence shown here is derived from an EMBL/GenBank/DDBJ whole genome shotgun (WGS) entry which is preliminary data.</text>
</comment>
<dbReference type="Gene3D" id="1.10.10.10">
    <property type="entry name" value="Winged helix-like DNA-binding domain superfamily/Winged helix DNA-binding domain"/>
    <property type="match status" value="1"/>
</dbReference>
<dbReference type="InterPro" id="IPR036390">
    <property type="entry name" value="WH_DNA-bd_sf"/>
</dbReference>